<name>A0ABQ3YTK5_9ACTN</name>
<sequence>MPSVSVSASPSPAPSATEEEATETKTTVAPYVDIVSSAVDIAAIHKATGQSDFVVAFVTANKAGTCTPAWDGATALTDAAVKARLTKIDALGGDVIVATGGATGTYLETACGTSAALATAYAKALDVAGSNHLDVDIEREVDTATVTAALAKLQESRDTAITLTLPVADGAGGLAADGLELLRSVEKAGLTVTVNAMTMNFRADGDWGTAMAAATEAVHDDLAGIWTGLSDAEVYAMLGVTPMIGVNDTGPVTEVSDAKTLLAYAEKKGLAFIRFWSVNRDNGGCADGSLSSTCSGVDQSDYAFTKLFATYAD</sequence>
<feature type="region of interest" description="Disordered" evidence="1">
    <location>
        <begin position="1"/>
        <end position="24"/>
    </location>
</feature>
<keyword evidence="3" id="KW-1185">Reference proteome</keyword>
<dbReference type="SUPFAM" id="SSF51445">
    <property type="entry name" value="(Trans)glycosidases"/>
    <property type="match status" value="1"/>
</dbReference>
<evidence type="ECO:0008006" key="4">
    <source>
        <dbReference type="Google" id="ProtNLM"/>
    </source>
</evidence>
<dbReference type="Proteomes" id="UP000637628">
    <property type="component" value="Unassembled WGS sequence"/>
</dbReference>
<organism evidence="2 3">
    <name type="scientific">Paractinoplanes durhamensis</name>
    <dbReference type="NCBI Taxonomy" id="113563"/>
    <lineage>
        <taxon>Bacteria</taxon>
        <taxon>Bacillati</taxon>
        <taxon>Actinomycetota</taxon>
        <taxon>Actinomycetes</taxon>
        <taxon>Micromonosporales</taxon>
        <taxon>Micromonosporaceae</taxon>
        <taxon>Paractinoplanes</taxon>
    </lineage>
</organism>
<reference evidence="2 3" key="1">
    <citation type="submission" date="2021-01" db="EMBL/GenBank/DDBJ databases">
        <title>Whole genome shotgun sequence of Actinoplanes durhamensis NBRC 14914.</title>
        <authorList>
            <person name="Komaki H."/>
            <person name="Tamura T."/>
        </authorList>
    </citation>
    <scope>NUCLEOTIDE SEQUENCE [LARGE SCALE GENOMIC DNA]</scope>
    <source>
        <strain evidence="2 3">NBRC 14914</strain>
    </source>
</reference>
<dbReference type="Gene3D" id="3.20.20.80">
    <property type="entry name" value="Glycosidases"/>
    <property type="match status" value="1"/>
</dbReference>
<evidence type="ECO:0000313" key="3">
    <source>
        <dbReference type="Proteomes" id="UP000637628"/>
    </source>
</evidence>
<dbReference type="InterPro" id="IPR017853">
    <property type="entry name" value="GH"/>
</dbReference>
<dbReference type="PANTHER" id="PTHR42976:SF1">
    <property type="entry name" value="GH18 DOMAIN-CONTAINING PROTEIN-RELATED"/>
    <property type="match status" value="1"/>
</dbReference>
<gene>
    <name evidence="2" type="ORF">Adu01nite_22530</name>
</gene>
<evidence type="ECO:0000256" key="1">
    <source>
        <dbReference type="SAM" id="MobiDB-lite"/>
    </source>
</evidence>
<accession>A0ABQ3YTK5</accession>
<dbReference type="InterPro" id="IPR052750">
    <property type="entry name" value="GH18_Chitinase"/>
</dbReference>
<feature type="compositionally biased region" description="Low complexity" evidence="1">
    <location>
        <begin position="1"/>
        <end position="16"/>
    </location>
</feature>
<dbReference type="EMBL" id="BOML01000019">
    <property type="protein sequence ID" value="GIE00903.1"/>
    <property type="molecule type" value="Genomic_DNA"/>
</dbReference>
<comment type="caution">
    <text evidence="2">The sequence shown here is derived from an EMBL/GenBank/DDBJ whole genome shotgun (WGS) entry which is preliminary data.</text>
</comment>
<protein>
    <recommendedName>
        <fullName evidence="4">Chitinase</fullName>
    </recommendedName>
</protein>
<evidence type="ECO:0000313" key="2">
    <source>
        <dbReference type="EMBL" id="GIE00903.1"/>
    </source>
</evidence>
<dbReference type="PANTHER" id="PTHR42976">
    <property type="entry name" value="BIFUNCTIONAL CHITINASE/LYSOZYME-RELATED"/>
    <property type="match status" value="1"/>
</dbReference>
<proteinExistence type="predicted"/>